<name>A0AA40LPV0_CNENI</name>
<evidence type="ECO:0000256" key="15">
    <source>
        <dbReference type="SAM" id="MobiDB-lite"/>
    </source>
</evidence>
<dbReference type="InterPro" id="IPR036860">
    <property type="entry name" value="SH2_dom_sf"/>
</dbReference>
<dbReference type="PANTHER" id="PTHR11801">
    <property type="entry name" value="SIGNAL TRANSDUCER AND ACTIVATOR OF TRANSCRIPTION"/>
    <property type="match status" value="1"/>
</dbReference>
<dbReference type="InterPro" id="IPR013800">
    <property type="entry name" value="STAT_TF_alpha"/>
</dbReference>
<dbReference type="Proteomes" id="UP001177744">
    <property type="component" value="Unassembled WGS sequence"/>
</dbReference>
<evidence type="ECO:0000256" key="14">
    <source>
        <dbReference type="RuleBase" id="RU046415"/>
    </source>
</evidence>
<evidence type="ECO:0000256" key="9">
    <source>
        <dbReference type="ARBA" id="ARBA00023159"/>
    </source>
</evidence>
<dbReference type="InterPro" id="IPR000980">
    <property type="entry name" value="SH2"/>
</dbReference>
<comment type="subcellular location">
    <subcellularLocation>
        <location evidence="2 14">Cytoplasm</location>
    </subcellularLocation>
    <subcellularLocation>
        <location evidence="1 14">Nucleus</location>
    </subcellularLocation>
</comment>
<evidence type="ECO:0000256" key="4">
    <source>
        <dbReference type="ARBA" id="ARBA00022490"/>
    </source>
</evidence>
<evidence type="ECO:0000256" key="3">
    <source>
        <dbReference type="ARBA" id="ARBA00005586"/>
    </source>
</evidence>
<reference evidence="17" key="1">
    <citation type="submission" date="2023-06" db="EMBL/GenBank/DDBJ databases">
        <title>Reference genome for the Northern bat (Eptesicus nilssonii), a most northern bat species.</title>
        <authorList>
            <person name="Laine V.N."/>
            <person name="Pulliainen A.T."/>
            <person name="Lilley T.M."/>
        </authorList>
    </citation>
    <scope>NUCLEOTIDE SEQUENCE</scope>
    <source>
        <strain evidence="17">BLF_Eptnil</strain>
        <tissue evidence="17">Kidney</tissue>
    </source>
</reference>
<dbReference type="GO" id="GO:0060339">
    <property type="term" value="P:negative regulation of type I interferon-mediated signaling pathway"/>
    <property type="evidence" value="ECO:0007669"/>
    <property type="project" value="UniProtKB-ARBA"/>
</dbReference>
<dbReference type="InterPro" id="IPR048988">
    <property type="entry name" value="STAT_linker"/>
</dbReference>
<keyword evidence="8 14" id="KW-0238">DNA-binding</keyword>
<dbReference type="Gene3D" id="2.60.40.630">
    <property type="entry name" value="STAT transcription factor, DNA-binding domain"/>
    <property type="match status" value="1"/>
</dbReference>
<evidence type="ECO:0000313" key="18">
    <source>
        <dbReference type="Proteomes" id="UP001177744"/>
    </source>
</evidence>
<dbReference type="InterPro" id="IPR008967">
    <property type="entry name" value="p53-like_TF_DNA-bd_sf"/>
</dbReference>
<keyword evidence="5 14" id="KW-0597">Phosphoprotein</keyword>
<keyword evidence="10 14" id="KW-0804">Transcription</keyword>
<dbReference type="Gene3D" id="3.30.505.10">
    <property type="entry name" value="SH2 domain"/>
    <property type="match status" value="2"/>
</dbReference>
<dbReference type="GO" id="GO:0003677">
    <property type="term" value="F:DNA binding"/>
    <property type="evidence" value="ECO:0007669"/>
    <property type="project" value="UniProtKB-KW"/>
</dbReference>
<evidence type="ECO:0000256" key="13">
    <source>
        <dbReference type="PROSITE-ProRule" id="PRU00191"/>
    </source>
</evidence>
<evidence type="ECO:0000256" key="7">
    <source>
        <dbReference type="ARBA" id="ARBA00023015"/>
    </source>
</evidence>
<keyword evidence="9 14" id="KW-0010">Activator</keyword>
<dbReference type="FunFam" id="1.10.532.10:FF:000003">
    <property type="entry name" value="Signal transducer and activator of transcription"/>
    <property type="match status" value="1"/>
</dbReference>
<dbReference type="SUPFAM" id="SSF55550">
    <property type="entry name" value="SH2 domain"/>
    <property type="match status" value="1"/>
</dbReference>
<evidence type="ECO:0000256" key="2">
    <source>
        <dbReference type="ARBA" id="ARBA00004496"/>
    </source>
</evidence>
<dbReference type="PROSITE" id="PS50001">
    <property type="entry name" value="SH2"/>
    <property type="match status" value="1"/>
</dbReference>
<comment type="subunit">
    <text evidence="12">(Microbial infection) Interacts with African swine fever virus (ASFV) MGF360-9L; this interaction mediates degradation of STAT1 through apoptosis.</text>
</comment>
<evidence type="ECO:0000313" key="17">
    <source>
        <dbReference type="EMBL" id="KAK1341025.1"/>
    </source>
</evidence>
<dbReference type="Gene3D" id="1.10.532.10">
    <property type="entry name" value="STAT transcription factor, N-terminal domain"/>
    <property type="match status" value="1"/>
</dbReference>
<feature type="domain" description="SH2" evidence="16">
    <location>
        <begin position="584"/>
        <end position="738"/>
    </location>
</feature>
<dbReference type="SMART" id="SM00964">
    <property type="entry name" value="STAT_int"/>
    <property type="match status" value="1"/>
</dbReference>
<dbReference type="FunFam" id="1.10.238.10:FF:000012">
    <property type="entry name" value="Signal transducer and activator of transcription"/>
    <property type="match status" value="1"/>
</dbReference>
<dbReference type="GO" id="GO:0003700">
    <property type="term" value="F:DNA-binding transcription factor activity"/>
    <property type="evidence" value="ECO:0007669"/>
    <property type="project" value="InterPro"/>
</dbReference>
<accession>A0AA40LPV0</accession>
<dbReference type="InterPro" id="IPR013801">
    <property type="entry name" value="STAT_TF_DNA-bd"/>
</dbReference>
<dbReference type="EMBL" id="JAULJE010000007">
    <property type="protein sequence ID" value="KAK1341025.1"/>
    <property type="molecule type" value="Genomic_DNA"/>
</dbReference>
<protein>
    <recommendedName>
        <fullName evidence="14">Signal transducer and activator of transcription</fullName>
    </recommendedName>
</protein>
<dbReference type="Gene3D" id="1.10.238.10">
    <property type="entry name" value="EF-hand"/>
    <property type="match status" value="1"/>
</dbReference>
<dbReference type="InterPro" id="IPR022756">
    <property type="entry name" value="STAT2_C"/>
</dbReference>
<sequence>MAQWEMLQNLDSPFQEQLHQLYTNSLLPVDIRQYLAVWIEDQNWQEAALGSDNSQANMLCFHFLDQLNYECARCSQDPECLLLQHNLRKFYRDIQALPRGPIQLAEMIFNLLLEEKRILMQAQRAQVEQEEPALEAPVQSQQHEIESRILELRAMMEKLVKSISQLKDLQDVFFFRYKTQAPARTSSLDPHQTRQQQVLQETLNELDRKRKEVLDASRGLLGRLTTLIDLLLPNLEQWKAQQQKTCIGAPPDGGLELLQLEKWFTDGAKLLFHLRQLLKELKDLSQLVSYQNDPLITGVNLQEAQVTELLQHLLRRAFVVETQPCMPQTPHRPLILRTGSKFTVRTRLLVRLQEGSESLTAEVFIDKNPPQSQGFRKFNILTSTQKTLTPDKGQSQGLIWDFGYLTLLEQRSGGAGKGSSKGPLLTAVAVPGSAGCDRGAAHHQLHGPYTYQGLKQELKADTLPVVIISNTNQLSIAWASILWFNLLSSNPQNQQFFSSPPKAPWALLGPALSWQFSSYVGRGLDQDQLSMLKDKLFGQNSGKEGALLSWADFTKRESPPGKLPFWTWLDKILDLVHDHLKDLWNDGRIMGFVSRSQERRLLKKTVSGTFLLRFSETSEGGITCSWVEHQDDGQLLGPAAPTASPSCPAACARLPWLRPEPLSRSGVGRQSGELPGPASSLKPAYPNIHCPDKVLIQSLTPFTKEVLQSLPLTKIIRHYQLLTEENIPENPLRFLYPRTPGMKLLGATTRTKVRVADDFTVNLEEQRKYLTRKLIVVSNRQVDELQQPPEPNLEPEVDSLELPPGLAPGPELELGLELEPLLKAGLDLGPPLEPVLEPTLDVVSPRMPDLGPELKLEPLLEPISQPVPEPEPDLPHDLRHLNTEEMEIFRNNMKIEEIMPNGDPLLAVQNTVDEACIFHRSHFFTDGPLTPSDF</sequence>
<dbReference type="InterPro" id="IPR015988">
    <property type="entry name" value="STAT_TF_CC"/>
</dbReference>
<dbReference type="SUPFAM" id="SSF48092">
    <property type="entry name" value="Transcription factor STAT-4 N-domain"/>
    <property type="match status" value="1"/>
</dbReference>
<dbReference type="Pfam" id="PF02864">
    <property type="entry name" value="STAT_bind"/>
    <property type="match status" value="1"/>
</dbReference>
<dbReference type="Pfam" id="PF01017">
    <property type="entry name" value="STAT_alpha"/>
    <property type="match status" value="1"/>
</dbReference>
<evidence type="ECO:0000256" key="6">
    <source>
        <dbReference type="ARBA" id="ARBA00022999"/>
    </source>
</evidence>
<dbReference type="Pfam" id="PF12188">
    <property type="entry name" value="STAT2_C"/>
    <property type="match status" value="1"/>
</dbReference>
<dbReference type="GO" id="GO:0005737">
    <property type="term" value="C:cytoplasm"/>
    <property type="evidence" value="ECO:0007669"/>
    <property type="project" value="UniProtKB-SubCell"/>
</dbReference>
<evidence type="ECO:0000259" key="16">
    <source>
        <dbReference type="PROSITE" id="PS50001"/>
    </source>
</evidence>
<evidence type="ECO:0000256" key="11">
    <source>
        <dbReference type="ARBA" id="ARBA00023242"/>
    </source>
</evidence>
<organism evidence="17 18">
    <name type="scientific">Cnephaeus nilssonii</name>
    <name type="common">Northern bat</name>
    <name type="synonym">Eptesicus nilssonii</name>
    <dbReference type="NCBI Taxonomy" id="3371016"/>
    <lineage>
        <taxon>Eukaryota</taxon>
        <taxon>Metazoa</taxon>
        <taxon>Chordata</taxon>
        <taxon>Craniata</taxon>
        <taxon>Vertebrata</taxon>
        <taxon>Euteleostomi</taxon>
        <taxon>Mammalia</taxon>
        <taxon>Eutheria</taxon>
        <taxon>Laurasiatheria</taxon>
        <taxon>Chiroptera</taxon>
        <taxon>Yangochiroptera</taxon>
        <taxon>Vespertilionidae</taxon>
        <taxon>Cnephaeus</taxon>
    </lineage>
</organism>
<comment type="similarity">
    <text evidence="3 14">Belongs to the transcription factor STAT family.</text>
</comment>
<evidence type="ECO:0000256" key="10">
    <source>
        <dbReference type="ARBA" id="ARBA00023163"/>
    </source>
</evidence>
<feature type="region of interest" description="Disordered" evidence="15">
    <location>
        <begin position="782"/>
        <end position="806"/>
    </location>
</feature>
<evidence type="ECO:0000256" key="8">
    <source>
        <dbReference type="ARBA" id="ARBA00023125"/>
    </source>
</evidence>
<dbReference type="GO" id="GO:0005634">
    <property type="term" value="C:nucleus"/>
    <property type="evidence" value="ECO:0007669"/>
    <property type="project" value="UniProtKB-SubCell"/>
</dbReference>
<dbReference type="FunFam" id="2.60.40.630:FF:000004">
    <property type="entry name" value="Signal transducer and activator of transcription"/>
    <property type="match status" value="1"/>
</dbReference>
<dbReference type="Pfam" id="PF21354">
    <property type="entry name" value="STAT_linker"/>
    <property type="match status" value="1"/>
</dbReference>
<comment type="caution">
    <text evidence="17">The sequence shown here is derived from an EMBL/GenBank/DDBJ whole genome shotgun (WGS) entry which is preliminary data.</text>
</comment>
<dbReference type="InterPro" id="IPR036535">
    <property type="entry name" value="STAT_N_sf"/>
</dbReference>
<dbReference type="AlphaFoldDB" id="A0AA40LPV0"/>
<dbReference type="Gene3D" id="1.20.1050.20">
    <property type="entry name" value="STAT transcription factor, all-alpha domain"/>
    <property type="match status" value="1"/>
</dbReference>
<keyword evidence="18" id="KW-1185">Reference proteome</keyword>
<evidence type="ECO:0000256" key="12">
    <source>
        <dbReference type="ARBA" id="ARBA00064572"/>
    </source>
</evidence>
<keyword evidence="7 14" id="KW-0805">Transcription regulation</keyword>
<keyword evidence="11 14" id="KW-0539">Nucleus</keyword>
<keyword evidence="4 14" id="KW-0963">Cytoplasm</keyword>
<proteinExistence type="inferred from homology"/>
<dbReference type="GO" id="GO:0060337">
    <property type="term" value="P:type I interferon-mediated signaling pathway"/>
    <property type="evidence" value="ECO:0007669"/>
    <property type="project" value="UniProtKB-ARBA"/>
</dbReference>
<dbReference type="Pfam" id="PF02865">
    <property type="entry name" value="STAT_int"/>
    <property type="match status" value="1"/>
</dbReference>
<keyword evidence="6 13" id="KW-0727">SH2 domain</keyword>
<dbReference type="InterPro" id="IPR001217">
    <property type="entry name" value="STAT"/>
</dbReference>
<dbReference type="InterPro" id="IPR012345">
    <property type="entry name" value="STAT_TF_DNA-bd_N"/>
</dbReference>
<dbReference type="FunFam" id="1.20.1050.20:FF:000001">
    <property type="entry name" value="Signal transducer and activator of transcription"/>
    <property type="match status" value="1"/>
</dbReference>
<evidence type="ECO:0000256" key="5">
    <source>
        <dbReference type="ARBA" id="ARBA00022553"/>
    </source>
</evidence>
<dbReference type="Pfam" id="PF00017">
    <property type="entry name" value="SH2"/>
    <property type="match status" value="1"/>
</dbReference>
<dbReference type="SUPFAM" id="SSF49417">
    <property type="entry name" value="p53-like transcription factors"/>
    <property type="match status" value="1"/>
</dbReference>
<dbReference type="SUPFAM" id="SSF47655">
    <property type="entry name" value="STAT"/>
    <property type="match status" value="1"/>
</dbReference>
<evidence type="ECO:0000256" key="1">
    <source>
        <dbReference type="ARBA" id="ARBA00004123"/>
    </source>
</evidence>
<gene>
    <name evidence="17" type="ORF">QTO34_017425</name>
</gene>
<dbReference type="InterPro" id="IPR013799">
    <property type="entry name" value="STAT_TF_prot_interaction"/>
</dbReference>